<dbReference type="GO" id="GO:0007602">
    <property type="term" value="P:phototransduction"/>
    <property type="evidence" value="ECO:0007669"/>
    <property type="project" value="Ensembl"/>
</dbReference>
<protein>
    <recommendedName>
        <fullName evidence="9">Guanine nucleotide-binding protein subunit gamma</fullName>
    </recommendedName>
</protein>
<dbReference type="GeneTree" id="ENSGT01100000263525"/>
<accession>A0A8C4MPK2</accession>
<evidence type="ECO:0000259" key="10">
    <source>
        <dbReference type="PROSITE" id="PS50058"/>
    </source>
</evidence>
<dbReference type="FunFam" id="4.10.260.10:FF:000001">
    <property type="entry name" value="Guanine nucleotide-binding protein subunit gamma"/>
    <property type="match status" value="1"/>
</dbReference>
<dbReference type="GO" id="GO:0005834">
    <property type="term" value="C:heterotrimeric G-protein complex"/>
    <property type="evidence" value="ECO:0007669"/>
    <property type="project" value="InterPro"/>
</dbReference>
<dbReference type="PROSITE" id="PS50058">
    <property type="entry name" value="G_PROTEIN_GAMMA"/>
    <property type="match status" value="1"/>
</dbReference>
<evidence type="ECO:0000256" key="6">
    <source>
        <dbReference type="ARBA" id="ARBA00023224"/>
    </source>
</evidence>
<dbReference type="SUPFAM" id="SSF48670">
    <property type="entry name" value="Transducin (heterotrimeric G protein), gamma chain"/>
    <property type="match status" value="1"/>
</dbReference>
<dbReference type="SMART" id="SM00224">
    <property type="entry name" value="GGL"/>
    <property type="match status" value="1"/>
</dbReference>
<organism evidence="11 12">
    <name type="scientific">Equus asinus</name>
    <name type="common">Donkey</name>
    <name type="synonym">Equus africanus asinus</name>
    <dbReference type="NCBI Taxonomy" id="9793"/>
    <lineage>
        <taxon>Eukaryota</taxon>
        <taxon>Metazoa</taxon>
        <taxon>Chordata</taxon>
        <taxon>Craniata</taxon>
        <taxon>Vertebrata</taxon>
        <taxon>Euteleostomi</taxon>
        <taxon>Mammalia</taxon>
        <taxon>Eutheria</taxon>
        <taxon>Laurasiatheria</taxon>
        <taxon>Perissodactyla</taxon>
        <taxon>Equidae</taxon>
        <taxon>Equus</taxon>
    </lineage>
</organism>
<proteinExistence type="inferred from homology"/>
<feature type="domain" description="G protein gamma" evidence="10">
    <location>
        <begin position="19"/>
        <end position="88"/>
    </location>
</feature>
<dbReference type="Proteomes" id="UP000694387">
    <property type="component" value="Chromosome 1"/>
</dbReference>
<reference evidence="11" key="3">
    <citation type="submission" date="2025-09" db="UniProtKB">
        <authorList>
            <consortium name="Ensembl"/>
        </authorList>
    </citation>
    <scope>IDENTIFICATION</scope>
</reference>
<evidence type="ECO:0000313" key="12">
    <source>
        <dbReference type="Proteomes" id="UP000694387"/>
    </source>
</evidence>
<dbReference type="PRINTS" id="PR00321">
    <property type="entry name" value="GPROTEING"/>
</dbReference>
<evidence type="ECO:0000313" key="11">
    <source>
        <dbReference type="Ensembl" id="ENSEASP00005029623.2"/>
    </source>
</evidence>
<sequence>MRSSGRSNSPRGQKMPVINIEDLTEKDKLKMEVDQLKKEVTLERMLVSKCCEEVRDYVEERSGEDPLVKGIPEDKNPFKELKGGCVIS</sequence>
<keyword evidence="7 9" id="KW-0449">Lipoprotein</keyword>
<dbReference type="GO" id="GO:0008104">
    <property type="term" value="P:intracellular protein localization"/>
    <property type="evidence" value="ECO:0007669"/>
    <property type="project" value="Ensembl"/>
</dbReference>
<name>A0A8C4MPK2_EQUAS</name>
<dbReference type="GO" id="GO:0031681">
    <property type="term" value="F:G-protein beta-subunit binding"/>
    <property type="evidence" value="ECO:0007669"/>
    <property type="project" value="InterPro"/>
</dbReference>
<comment type="function">
    <text evidence="9">Guanine nucleotide-binding proteins (G proteins) are involved as a modulator or transducer in various transmembrane signaling systems. The beta and gamma chains are required for the GTPase activity, for replacement of GDP by GTP, and for G protein-effector interaction.</text>
</comment>
<dbReference type="SMART" id="SM01224">
    <property type="entry name" value="G_gamma"/>
    <property type="match status" value="1"/>
</dbReference>
<evidence type="ECO:0000256" key="1">
    <source>
        <dbReference type="ARBA" id="ARBA00004342"/>
    </source>
</evidence>
<comment type="similarity">
    <text evidence="2 9">Belongs to the G protein gamma family.</text>
</comment>
<dbReference type="Ensembl" id="ENSEAST00005032198.2">
    <property type="protein sequence ID" value="ENSEASP00005029623.2"/>
    <property type="gene ID" value="ENSEASG00005020149.2"/>
</dbReference>
<dbReference type="InterPro" id="IPR001770">
    <property type="entry name" value="G-protein_gamma"/>
</dbReference>
<dbReference type="Pfam" id="PF00631">
    <property type="entry name" value="G-gamma"/>
    <property type="match status" value="1"/>
</dbReference>
<dbReference type="GO" id="GO:0007186">
    <property type="term" value="P:G protein-coupled receptor signaling pathway"/>
    <property type="evidence" value="ECO:0007669"/>
    <property type="project" value="InterPro"/>
</dbReference>
<comment type="subcellular location">
    <subcellularLocation>
        <location evidence="1 9">Cell membrane</location>
        <topology evidence="1 9">Lipid-anchor</topology>
        <orientation evidence="1 9">Cytoplasmic side</orientation>
    </subcellularLocation>
</comment>
<dbReference type="InterPro" id="IPR036284">
    <property type="entry name" value="GGL_sf"/>
</dbReference>
<reference evidence="11" key="2">
    <citation type="submission" date="2025-08" db="UniProtKB">
        <authorList>
            <consortium name="Ensembl"/>
        </authorList>
    </citation>
    <scope>IDENTIFICATION</scope>
</reference>
<evidence type="ECO:0000256" key="9">
    <source>
        <dbReference type="RuleBase" id="RU004973"/>
    </source>
</evidence>
<evidence type="ECO:0000256" key="3">
    <source>
        <dbReference type="ARBA" id="ARBA00022475"/>
    </source>
</evidence>
<dbReference type="CDD" id="cd00068">
    <property type="entry name" value="GGL"/>
    <property type="match status" value="1"/>
</dbReference>
<keyword evidence="8" id="KW-0636">Prenylation</keyword>
<keyword evidence="12" id="KW-1185">Reference proteome</keyword>
<evidence type="ECO:0000256" key="4">
    <source>
        <dbReference type="ARBA" id="ARBA00022481"/>
    </source>
</evidence>
<dbReference type="PANTHER" id="PTHR13809">
    <property type="entry name" value="GUANINE NUCLEOTIDE-BINDING PROTEIN GAMMA SUBUNIT"/>
    <property type="match status" value="1"/>
</dbReference>
<evidence type="ECO:0000256" key="7">
    <source>
        <dbReference type="ARBA" id="ARBA00023288"/>
    </source>
</evidence>
<keyword evidence="3 9" id="KW-1003">Cell membrane</keyword>
<evidence type="ECO:0000256" key="8">
    <source>
        <dbReference type="ARBA" id="ARBA00023289"/>
    </source>
</evidence>
<evidence type="ECO:0000256" key="5">
    <source>
        <dbReference type="ARBA" id="ARBA00023136"/>
    </source>
</evidence>
<gene>
    <name evidence="11" type="primary">GNGT1</name>
</gene>
<dbReference type="InterPro" id="IPR015898">
    <property type="entry name" value="G-protein_gamma-like_dom"/>
</dbReference>
<dbReference type="AlphaFoldDB" id="A0A8C4MPK2"/>
<keyword evidence="6 9" id="KW-0807">Transducer</keyword>
<keyword evidence="4" id="KW-0488">Methylation</keyword>
<dbReference type="Gene3D" id="4.10.260.10">
    <property type="entry name" value="Transducin (heterotrimeric G protein), gamma chain"/>
    <property type="match status" value="1"/>
</dbReference>
<keyword evidence="5 9" id="KW-0472">Membrane</keyword>
<evidence type="ECO:0000256" key="2">
    <source>
        <dbReference type="ARBA" id="ARBA00007431"/>
    </source>
</evidence>
<comment type="subunit">
    <text evidence="9">G proteins are composed of 3 units; alpha, beta and gamma.</text>
</comment>
<dbReference type="GO" id="GO:0042462">
    <property type="term" value="P:eye photoreceptor cell development"/>
    <property type="evidence" value="ECO:0007669"/>
    <property type="project" value="Ensembl"/>
</dbReference>
<reference evidence="11 12" key="1">
    <citation type="journal article" date="2020" name="Nat. Commun.">
        <title>Donkey genomes provide new insights into domestication and selection for coat color.</title>
        <authorList>
            <person name="Wang"/>
            <person name="C."/>
            <person name="Li"/>
            <person name="H."/>
            <person name="Guo"/>
            <person name="Y."/>
            <person name="Huang"/>
            <person name="J."/>
            <person name="Sun"/>
            <person name="Y."/>
            <person name="Min"/>
            <person name="J."/>
            <person name="Wang"/>
            <person name="J."/>
            <person name="Fang"/>
            <person name="X."/>
            <person name="Zhao"/>
            <person name="Z."/>
            <person name="Wang"/>
            <person name="S."/>
            <person name="Zhang"/>
            <person name="Y."/>
            <person name="Liu"/>
            <person name="Q."/>
            <person name="Jiang"/>
            <person name="Q."/>
            <person name="Wang"/>
            <person name="X."/>
            <person name="Guo"/>
            <person name="Y."/>
            <person name="Yang"/>
            <person name="C."/>
            <person name="Wang"/>
            <person name="Y."/>
            <person name="Tian"/>
            <person name="F."/>
            <person name="Zhuang"/>
            <person name="G."/>
            <person name="Fan"/>
            <person name="Y."/>
            <person name="Gao"/>
            <person name="Q."/>
            <person name="Li"/>
            <person name="Y."/>
            <person name="Ju"/>
            <person name="Z."/>
            <person name="Li"/>
            <person name="J."/>
            <person name="Li"/>
            <person name="R."/>
            <person name="Hou"/>
            <person name="M."/>
            <person name="Yang"/>
            <person name="G."/>
            <person name="Liu"/>
            <person name="G."/>
            <person name="Liu"/>
            <person name="W."/>
            <person name="Guo"/>
            <person name="J."/>
            <person name="Pan"/>
            <person name="S."/>
            <person name="Fan"/>
            <person name="G."/>
            <person name="Zhang"/>
            <person name="W."/>
            <person name="Zhang"/>
            <person name="R."/>
            <person name="Yu"/>
            <person name="J."/>
            <person name="Zhang"/>
            <person name="X."/>
            <person name="Yin"/>
            <person name="Q."/>
            <person name="Ji"/>
            <person name="C."/>
            <person name="Jin"/>
            <person name="Y."/>
            <person name="Yue"/>
            <person name="G."/>
            <person name="Liu"/>
            <person name="M."/>
            <person name="Xu"/>
            <person name="J."/>
            <person name="Liu"/>
            <person name="S."/>
            <person name="Jordana"/>
            <person name="J."/>
            <person name="Noce"/>
            <person name="A."/>
            <person name="Amills"/>
            <person name="M."/>
            <person name="Wu"/>
            <person name="D.D."/>
            <person name="Li"/>
            <person name="S."/>
            <person name="Zhou"/>
            <person name="X. and Zhong"/>
            <person name="J."/>
        </authorList>
    </citation>
    <scope>NUCLEOTIDE SEQUENCE [LARGE SCALE GENOMIC DNA]</scope>
</reference>